<sequence length="265" mass="29829">MKSATVLFVGDIFGAPGIEMFKNQLNILRKNYNFDLIIVQAENITGRKGLNKRDYLYLKELGVDIFTIGNHVWSNPEIALIIDNPDIVRPLNIDKEYSGKGTTTILKNGKTFRITSLLGVAFNKLVKPWNHQFADNFFDAIDKVIAEDDADFHIVDFHAETTSEKNVLGIYLNGKINALLGTHTHVQTSDARELSLGTLFITDVGMTGPANDAIGVKFLDVYNRIRYNKSTKFQTSDNNCQFNAVILEITDNLKNQKIIPINIYK</sequence>
<feature type="binding site" evidence="2">
    <location>
        <position position="183"/>
    </location>
    <ligand>
        <name>Fe cation</name>
        <dbReference type="ChEBI" id="CHEBI:24875"/>
        <label>2</label>
    </ligand>
</feature>
<dbReference type="Proteomes" id="UP000020977">
    <property type="component" value="Unassembled WGS sequence"/>
</dbReference>
<feature type="active site" description="Proton donor" evidence="1">
    <location>
        <position position="71"/>
    </location>
</feature>
<gene>
    <name evidence="3" type="ORF">MOVI_6970</name>
</gene>
<evidence type="ECO:0000256" key="2">
    <source>
        <dbReference type="PIRSR" id="PIRSR004789-51"/>
    </source>
</evidence>
<evidence type="ECO:0000256" key="1">
    <source>
        <dbReference type="PIRSR" id="PIRSR004789-50"/>
    </source>
</evidence>
<protein>
    <recommendedName>
        <fullName evidence="5">Metallophosphoesterase</fullName>
    </recommendedName>
</protein>
<feature type="binding site" evidence="2">
    <location>
        <position position="70"/>
    </location>
    <ligand>
        <name>Fe cation</name>
        <dbReference type="ChEBI" id="CHEBI:24875"/>
        <label>2</label>
    </ligand>
</feature>
<comment type="caution">
    <text evidence="3">The sequence shown here is derived from an EMBL/GenBank/DDBJ whole genome shotgun (WGS) entry which is preliminary data.</text>
</comment>
<organism evidence="3 4">
    <name type="scientific">Mesomycoplasma ovipneumoniae 14811</name>
    <dbReference type="NCBI Taxonomy" id="1188239"/>
    <lineage>
        <taxon>Bacteria</taxon>
        <taxon>Bacillati</taxon>
        <taxon>Mycoplasmatota</taxon>
        <taxon>Mycoplasmoidales</taxon>
        <taxon>Metamycoplasmataceae</taxon>
        <taxon>Mesomycoplasma</taxon>
    </lineage>
</organism>
<accession>A0A014NPK7</accession>
<evidence type="ECO:0000313" key="4">
    <source>
        <dbReference type="Proteomes" id="UP000020977"/>
    </source>
</evidence>
<feature type="binding site" evidence="2">
    <location>
        <position position="42"/>
    </location>
    <ligand>
        <name>Fe cation</name>
        <dbReference type="ChEBI" id="CHEBI:24875"/>
        <label>2</label>
    </ligand>
</feature>
<evidence type="ECO:0008006" key="5">
    <source>
        <dbReference type="Google" id="ProtNLM"/>
    </source>
</evidence>
<dbReference type="RefSeq" id="WP_044284511.1">
    <property type="nucleotide sequence ID" value="NZ_JFAD01000037.1"/>
</dbReference>
<dbReference type="PIRSF" id="PIRSF004789">
    <property type="entry name" value="DR1281"/>
    <property type="match status" value="1"/>
</dbReference>
<proteinExistence type="predicted"/>
<dbReference type="AlphaFoldDB" id="A0A014NPK7"/>
<dbReference type="PATRIC" id="fig|1188239.3.peg.1649"/>
<dbReference type="PANTHER" id="PTHR36303:SF1">
    <property type="entry name" value="2',3'-CYCLIC-NUCLEOTIDE 2'-PHOSPHODIESTERASE"/>
    <property type="match status" value="1"/>
</dbReference>
<dbReference type="GO" id="GO:0046872">
    <property type="term" value="F:metal ion binding"/>
    <property type="evidence" value="ECO:0007669"/>
    <property type="project" value="UniProtKB-KW"/>
</dbReference>
<feature type="binding site" evidence="2">
    <location>
        <position position="185"/>
    </location>
    <ligand>
        <name>Fe cation</name>
        <dbReference type="ChEBI" id="CHEBI:24875"/>
        <label>1</label>
    </ligand>
</feature>
<dbReference type="Gene3D" id="3.60.21.10">
    <property type="match status" value="1"/>
</dbReference>
<dbReference type="EMBL" id="JFAD01000037">
    <property type="protein sequence ID" value="EXU60822.1"/>
    <property type="molecule type" value="Genomic_DNA"/>
</dbReference>
<dbReference type="GO" id="GO:0004113">
    <property type="term" value="F:2',3'-cyclic-nucleotide 3'-phosphodiesterase activity"/>
    <property type="evidence" value="ECO:0007669"/>
    <property type="project" value="TreeGrafter"/>
</dbReference>
<feature type="binding site" evidence="2">
    <location>
        <position position="43"/>
    </location>
    <ligand>
        <name>Fe cation</name>
        <dbReference type="ChEBI" id="CHEBI:24875"/>
        <label>1</label>
    </ligand>
</feature>
<feature type="binding site" evidence="2">
    <location>
        <position position="11"/>
    </location>
    <ligand>
        <name>Fe cation</name>
        <dbReference type="ChEBI" id="CHEBI:24875"/>
        <label>1</label>
    </ligand>
</feature>
<reference evidence="3 4" key="1">
    <citation type="submission" date="2014-03" db="EMBL/GenBank/DDBJ databases">
        <title>Genome sequence of Mycoplasma ovipneumoniae strain 14811.</title>
        <authorList>
            <person name="Sirand-Pugnet P."/>
            <person name="Breton M."/>
            <person name="Dordet-Frisoni E."/>
            <person name="Baranowski E."/>
            <person name="Barre A."/>
            <person name="Couture C."/>
            <person name="Dupuy V."/>
            <person name="Gaurivaud P."/>
            <person name="Jacob D."/>
            <person name="Lemaitre C."/>
            <person name="Manso-Silvan L."/>
            <person name="Nikolski M."/>
            <person name="Nouvel L.-X."/>
            <person name="Poumarat F."/>
            <person name="Tardy F."/>
            <person name="Thebault P."/>
            <person name="Theil S."/>
            <person name="Citti C."/>
            <person name="Thiaucourt F."/>
            <person name="Blanchard A."/>
        </authorList>
    </citation>
    <scope>NUCLEOTIDE SEQUENCE [LARGE SCALE GENOMIC DNA]</scope>
    <source>
        <strain evidence="3 4">14811</strain>
    </source>
</reference>
<keyword evidence="2" id="KW-0479">Metal-binding</keyword>
<dbReference type="InterPro" id="IPR005235">
    <property type="entry name" value="YmdB-like"/>
</dbReference>
<feature type="binding site" evidence="2">
    <location>
        <position position="158"/>
    </location>
    <ligand>
        <name>Fe cation</name>
        <dbReference type="ChEBI" id="CHEBI:24875"/>
        <label>2</label>
    </ligand>
</feature>
<dbReference type="PANTHER" id="PTHR36303">
    <property type="entry name" value="2',3'-CYCLIC-NUCLEOTIDE 2'-PHOSPHODIESTERASE"/>
    <property type="match status" value="1"/>
</dbReference>
<evidence type="ECO:0000313" key="3">
    <source>
        <dbReference type="EMBL" id="EXU60822.1"/>
    </source>
</evidence>
<name>A0A014NPK7_9BACT</name>
<feature type="binding site" evidence="2">
    <location>
        <position position="42"/>
    </location>
    <ligand>
        <name>Fe cation</name>
        <dbReference type="ChEBI" id="CHEBI:24875"/>
        <label>1</label>
    </ligand>
</feature>
<dbReference type="SUPFAM" id="SSF56300">
    <property type="entry name" value="Metallo-dependent phosphatases"/>
    <property type="match status" value="1"/>
</dbReference>
<dbReference type="eggNOG" id="COG1692">
    <property type="taxonomic scope" value="Bacteria"/>
</dbReference>
<dbReference type="InterPro" id="IPR029052">
    <property type="entry name" value="Metallo-depent_PP-like"/>
</dbReference>
<dbReference type="Pfam" id="PF13277">
    <property type="entry name" value="YmdB"/>
    <property type="match status" value="1"/>
</dbReference>